<accession>A0ABR1YGL2</accession>
<feature type="compositionally biased region" description="Low complexity" evidence="1">
    <location>
        <begin position="88"/>
        <end position="98"/>
    </location>
</feature>
<evidence type="ECO:0000313" key="3">
    <source>
        <dbReference type="Proteomes" id="UP001492380"/>
    </source>
</evidence>
<evidence type="ECO:0000256" key="1">
    <source>
        <dbReference type="SAM" id="MobiDB-lite"/>
    </source>
</evidence>
<gene>
    <name evidence="2" type="ORF">HDK90DRAFT_60564</name>
</gene>
<sequence>MSSMEGSDPFFCALLLFSRSPISHIQEPSMQDSARRPAQAPSANPPVGHRAMDAGILSKRRVHSFPTSERFTLARLTDHHSRARGGRTTTTTSTTDSPTRQESRCHDRPFNFVLPYCFADYLCGGRWSPRLRTDSQLPHWEGDGTGRYSGTVYDLRETPRAHTHTTTRLHRRIVVEVGGRTRRRENRPPPRPFAAALRCRDRERVREREARGTM</sequence>
<dbReference type="Proteomes" id="UP001492380">
    <property type="component" value="Unassembled WGS sequence"/>
</dbReference>
<proteinExistence type="predicted"/>
<protein>
    <submittedName>
        <fullName evidence="2">Uncharacterized protein</fullName>
    </submittedName>
</protein>
<reference evidence="2 3" key="1">
    <citation type="submission" date="2024-04" db="EMBL/GenBank/DDBJ databases">
        <title>Phyllosticta paracitricarpa is synonymous to the EU quarantine fungus P. citricarpa based on phylogenomic analyses.</title>
        <authorList>
            <consortium name="Lawrence Berkeley National Laboratory"/>
            <person name="Van Ingen-Buijs V.A."/>
            <person name="Van Westerhoven A.C."/>
            <person name="Haridas S."/>
            <person name="Skiadas P."/>
            <person name="Martin F."/>
            <person name="Groenewald J.Z."/>
            <person name="Crous P.W."/>
            <person name="Seidl M.F."/>
        </authorList>
    </citation>
    <scope>NUCLEOTIDE SEQUENCE [LARGE SCALE GENOMIC DNA]</scope>
    <source>
        <strain evidence="2 3">CBS 123374</strain>
    </source>
</reference>
<comment type="caution">
    <text evidence="2">The sequence shown here is derived from an EMBL/GenBank/DDBJ whole genome shotgun (WGS) entry which is preliminary data.</text>
</comment>
<keyword evidence="3" id="KW-1185">Reference proteome</keyword>
<feature type="region of interest" description="Disordered" evidence="1">
    <location>
        <begin position="73"/>
        <end position="105"/>
    </location>
</feature>
<dbReference type="EMBL" id="JBBWRZ010000010">
    <property type="protein sequence ID" value="KAK8227459.1"/>
    <property type="molecule type" value="Genomic_DNA"/>
</dbReference>
<organism evidence="2 3">
    <name type="scientific">Phyllosticta capitalensis</name>
    <dbReference type="NCBI Taxonomy" id="121624"/>
    <lineage>
        <taxon>Eukaryota</taxon>
        <taxon>Fungi</taxon>
        <taxon>Dikarya</taxon>
        <taxon>Ascomycota</taxon>
        <taxon>Pezizomycotina</taxon>
        <taxon>Dothideomycetes</taxon>
        <taxon>Dothideomycetes incertae sedis</taxon>
        <taxon>Botryosphaeriales</taxon>
        <taxon>Phyllostictaceae</taxon>
        <taxon>Phyllosticta</taxon>
    </lineage>
</organism>
<feature type="region of interest" description="Disordered" evidence="1">
    <location>
        <begin position="26"/>
        <end position="50"/>
    </location>
</feature>
<evidence type="ECO:0000313" key="2">
    <source>
        <dbReference type="EMBL" id="KAK8227459.1"/>
    </source>
</evidence>
<name>A0ABR1YGL2_9PEZI</name>